<dbReference type="Pfam" id="PF00669">
    <property type="entry name" value="Flagellin_N"/>
    <property type="match status" value="1"/>
</dbReference>
<dbReference type="Gene3D" id="1.20.1330.10">
    <property type="entry name" value="f41 fragment of flagellin, N-terminal domain"/>
    <property type="match status" value="1"/>
</dbReference>
<dbReference type="Proteomes" id="UP000526501">
    <property type="component" value="Unassembled WGS sequence"/>
</dbReference>
<keyword evidence="2" id="KW-0969">Cilium</keyword>
<proteinExistence type="predicted"/>
<dbReference type="InterPro" id="IPR001029">
    <property type="entry name" value="Flagellin_N"/>
</dbReference>
<keyword evidence="2" id="KW-0966">Cell projection</keyword>
<dbReference type="AlphaFoldDB" id="A0A7X1E898"/>
<accession>A0A7X1E898</accession>
<gene>
    <name evidence="2" type="primary">flgL</name>
    <name evidence="2" type="ORF">H5P27_08260</name>
</gene>
<feature type="domain" description="Flagellin N-terminal" evidence="1">
    <location>
        <begin position="15"/>
        <end position="138"/>
    </location>
</feature>
<dbReference type="GO" id="GO:0071973">
    <property type="term" value="P:bacterial-type flagellum-dependent cell motility"/>
    <property type="evidence" value="ECO:0007669"/>
    <property type="project" value="InterPro"/>
</dbReference>
<dbReference type="PANTHER" id="PTHR42792">
    <property type="entry name" value="FLAGELLIN"/>
    <property type="match status" value="1"/>
</dbReference>
<dbReference type="InterPro" id="IPR013384">
    <property type="entry name" value="Flagell_FlgL"/>
</dbReference>
<comment type="caution">
    <text evidence="2">The sequence shown here is derived from an EMBL/GenBank/DDBJ whole genome shotgun (WGS) entry which is preliminary data.</text>
</comment>
<keyword evidence="3" id="KW-1185">Reference proteome</keyword>
<dbReference type="GO" id="GO:0009424">
    <property type="term" value="C:bacterial-type flagellum hook"/>
    <property type="evidence" value="ECO:0007669"/>
    <property type="project" value="InterPro"/>
</dbReference>
<sequence>MRVTNNTFPDTLLGHLQRVTKEMNTLNEQVATGQRISKVSEDSASANRILDMQEEKARISQYSKNASRAQNINNTTISQLQNFIQISDRVSELATLADGLSGEDGMKAYAEEVDELIEHAMQSANAKFNGEYIFAGVDTGNQPFQVLEMEDDDGNVFSRDLAAGTVTMTAPDGSSHTLDLATNAVTALDSSGSSVTPTLSADDLAFPDSGKILSVEYTGAESGSEFHLSETGTISPYTDGSTNEEFATFINRMIELRDAMETGEPDAVSGTLRTELEDSEDSLIFALSRQGSVQMRIEFDLSLNEQRFTDLEENISAEADVDIAQTVVKLTQVQNAYQASLKSAGQVLDQSLLDYL</sequence>
<evidence type="ECO:0000259" key="1">
    <source>
        <dbReference type="Pfam" id="PF00669"/>
    </source>
</evidence>
<dbReference type="RefSeq" id="WP_185659920.1">
    <property type="nucleotide sequence ID" value="NZ_CAWPOO010000007.1"/>
</dbReference>
<dbReference type="InterPro" id="IPR001492">
    <property type="entry name" value="Flagellin"/>
</dbReference>
<evidence type="ECO:0000313" key="2">
    <source>
        <dbReference type="EMBL" id="MBC2606036.1"/>
    </source>
</evidence>
<dbReference type="GO" id="GO:0005198">
    <property type="term" value="F:structural molecule activity"/>
    <property type="evidence" value="ECO:0007669"/>
    <property type="project" value="InterPro"/>
</dbReference>
<dbReference type="EMBL" id="JACHVC010000007">
    <property type="protein sequence ID" value="MBC2606036.1"/>
    <property type="molecule type" value="Genomic_DNA"/>
</dbReference>
<dbReference type="NCBIfam" id="TIGR02550">
    <property type="entry name" value="flagell_flgL"/>
    <property type="match status" value="1"/>
</dbReference>
<evidence type="ECO:0000313" key="3">
    <source>
        <dbReference type="Proteomes" id="UP000526501"/>
    </source>
</evidence>
<protein>
    <submittedName>
        <fullName evidence="2">Flagellar hook-associated protein FlgL</fullName>
    </submittedName>
</protein>
<name>A0A7X1E898_9BACT</name>
<dbReference type="PANTHER" id="PTHR42792:SF1">
    <property type="entry name" value="FLAGELLAR HOOK-ASSOCIATED PROTEIN 3"/>
    <property type="match status" value="1"/>
</dbReference>
<dbReference type="SUPFAM" id="SSF64518">
    <property type="entry name" value="Phase 1 flagellin"/>
    <property type="match status" value="1"/>
</dbReference>
<organism evidence="2 3">
    <name type="scientific">Pelagicoccus albus</name>
    <dbReference type="NCBI Taxonomy" id="415222"/>
    <lineage>
        <taxon>Bacteria</taxon>
        <taxon>Pseudomonadati</taxon>
        <taxon>Verrucomicrobiota</taxon>
        <taxon>Opitutia</taxon>
        <taxon>Puniceicoccales</taxon>
        <taxon>Pelagicoccaceae</taxon>
        <taxon>Pelagicoccus</taxon>
    </lineage>
</organism>
<reference evidence="2 3" key="1">
    <citation type="submission" date="2020-07" db="EMBL/GenBank/DDBJ databases">
        <authorList>
            <person name="Feng X."/>
        </authorList>
    </citation>
    <scope>NUCLEOTIDE SEQUENCE [LARGE SCALE GENOMIC DNA]</scope>
    <source>
        <strain evidence="2 3">JCM23202</strain>
    </source>
</reference>
<keyword evidence="2" id="KW-0282">Flagellum</keyword>